<evidence type="ECO:0000313" key="1">
    <source>
        <dbReference type="EMBL" id="SIP73517.1"/>
    </source>
</evidence>
<dbReference type="EMBL" id="FTLG01000170">
    <property type="protein sequence ID" value="SIP73517.1"/>
    <property type="molecule type" value="Genomic_DNA"/>
</dbReference>
<name>A0A1N6MXL1_9GAMM</name>
<protein>
    <submittedName>
        <fullName evidence="1">Uncharacterized protein</fullName>
    </submittedName>
</protein>
<evidence type="ECO:0000313" key="2">
    <source>
        <dbReference type="Proteomes" id="UP000196435"/>
    </source>
</evidence>
<gene>
    <name evidence="1" type="ORF">XIS1_30008</name>
</gene>
<dbReference type="Proteomes" id="UP000196435">
    <property type="component" value="Unassembled WGS sequence"/>
</dbReference>
<accession>A0A1N6MXL1</accession>
<proteinExistence type="predicted"/>
<sequence length="40" mass="4565">MSGLSTLLECNMAIKNYPVQPDWTIYIFPFVFVTQISSLP</sequence>
<organism evidence="1 2">
    <name type="scientific">Xenorhabdus innexi</name>
    <dbReference type="NCBI Taxonomy" id="290109"/>
    <lineage>
        <taxon>Bacteria</taxon>
        <taxon>Pseudomonadati</taxon>
        <taxon>Pseudomonadota</taxon>
        <taxon>Gammaproteobacteria</taxon>
        <taxon>Enterobacterales</taxon>
        <taxon>Morganellaceae</taxon>
        <taxon>Xenorhabdus</taxon>
    </lineage>
</organism>
<reference evidence="2" key="1">
    <citation type="submission" date="2016-12" db="EMBL/GenBank/DDBJ databases">
        <authorList>
            <person name="Gaudriault S."/>
        </authorList>
    </citation>
    <scope>NUCLEOTIDE SEQUENCE [LARGE SCALE GENOMIC DNA]</scope>
    <source>
        <strain evidence="2">HGB1681 (deposited as PTA-6826 in the American Type Culture Collection)</strain>
    </source>
</reference>
<dbReference type="AlphaFoldDB" id="A0A1N6MXL1"/>